<feature type="transmembrane region" description="Helical" evidence="1">
    <location>
        <begin position="383"/>
        <end position="405"/>
    </location>
</feature>
<dbReference type="NCBIfam" id="NF033734">
    <property type="entry name" value="MFS_ArsJ"/>
    <property type="match status" value="1"/>
</dbReference>
<dbReference type="PANTHER" id="PTHR23547:SF1">
    <property type="entry name" value="MAJOR FACILITATOR SUPERFAMILY MFS_1"/>
    <property type="match status" value="1"/>
</dbReference>
<feature type="transmembrane region" description="Helical" evidence="1">
    <location>
        <begin position="62"/>
        <end position="83"/>
    </location>
</feature>
<keyword evidence="1" id="KW-1133">Transmembrane helix</keyword>
<keyword evidence="1" id="KW-0812">Transmembrane</keyword>
<feature type="transmembrane region" description="Helical" evidence="1">
    <location>
        <begin position="95"/>
        <end position="113"/>
    </location>
</feature>
<feature type="transmembrane region" description="Helical" evidence="1">
    <location>
        <begin position="206"/>
        <end position="225"/>
    </location>
</feature>
<accession>N6ZR69</accession>
<evidence type="ECO:0000256" key="1">
    <source>
        <dbReference type="SAM" id="Phobius"/>
    </source>
</evidence>
<protein>
    <submittedName>
        <fullName evidence="2">Major facilitator superfamily protein</fullName>
    </submittedName>
</protein>
<dbReference type="RefSeq" id="WP_004363947.1">
    <property type="nucleotide sequence ID" value="NZ_AMXF01000080.1"/>
</dbReference>
<reference evidence="2 3" key="1">
    <citation type="submission" date="2012-09" db="EMBL/GenBank/DDBJ databases">
        <title>Draft Genome Sequences of 6 Strains from Genus Thauera.</title>
        <authorList>
            <person name="Liu B."/>
            <person name="Shapleigh J.P."/>
            <person name="Frostegard A.H."/>
        </authorList>
    </citation>
    <scope>NUCLEOTIDE SEQUENCE [LARGE SCALE GENOMIC DNA]</scope>
    <source>
        <strain evidence="2 3">B4P</strain>
    </source>
</reference>
<feature type="transmembrane region" description="Helical" evidence="1">
    <location>
        <begin position="30"/>
        <end position="56"/>
    </location>
</feature>
<dbReference type="Gene3D" id="1.20.1250.20">
    <property type="entry name" value="MFS general substrate transporter like domains"/>
    <property type="match status" value="1"/>
</dbReference>
<proteinExistence type="predicted"/>
<feature type="transmembrane region" description="Helical" evidence="1">
    <location>
        <begin position="246"/>
        <end position="267"/>
    </location>
</feature>
<feature type="transmembrane region" description="Helical" evidence="1">
    <location>
        <begin position="318"/>
        <end position="340"/>
    </location>
</feature>
<keyword evidence="3" id="KW-1185">Reference proteome</keyword>
<dbReference type="InterPro" id="IPR047769">
    <property type="entry name" value="MFS_ArsJ"/>
</dbReference>
<dbReference type="Proteomes" id="UP000013047">
    <property type="component" value="Unassembled WGS sequence"/>
</dbReference>
<feature type="transmembrane region" description="Helical" evidence="1">
    <location>
        <begin position="183"/>
        <end position="200"/>
    </location>
</feature>
<dbReference type="PANTHER" id="PTHR23547">
    <property type="entry name" value="MAJOR FACILITATOR SUPERFAMILY DOMAIN, GENERAL SUBSTRATE TRANSPORTER"/>
    <property type="match status" value="1"/>
</dbReference>
<dbReference type="AlphaFoldDB" id="N6ZR69"/>
<dbReference type="SUPFAM" id="SSF103473">
    <property type="entry name" value="MFS general substrate transporter"/>
    <property type="match status" value="2"/>
</dbReference>
<sequence length="443" mass="46732">MNEAPGSSSPPPAQPAVAASAGARHVARNYAIVTAAYWGFTLTDGALRMLVLLHFYRLGYSPFTLAFLFLLYEAAGVLANLVGGWLATHYGIARMLAVGLVTQIVGFVLLSALDPGWTAAMAVAWVVVAQGICGVAKDLTKTASKSAIKITQSQVQAEAREQARGGSQGQLFKWVAWFTGSKNAMKGIGFFLGGVLLETLGFRGALWTMAGLLALVLAGVLLSLPPMMGKKQASRSVRELFAKNPGINALAAARVVLFGARDVWFVVGVPVFLYSAGWTFTMVGTFLAVWTIGYGLVQALAPQIVKRSADGLSNEVPAARLWSAVLAVIPAALAVAVWLQVPNLEWVVVGGLGLFGFAFAVNSSVHSYLVLAYAGSEKAAEDVGFYYAANALGRFIGTLLSGLLYQWGGLLYALIGSAVMLLVCWLVTLALPLAREDSARAAP</sequence>
<dbReference type="InterPro" id="IPR036259">
    <property type="entry name" value="MFS_trans_sf"/>
</dbReference>
<organism evidence="2 3">
    <name type="scientific">Thauera phenylacetica B4P</name>
    <dbReference type="NCBI Taxonomy" id="1234382"/>
    <lineage>
        <taxon>Bacteria</taxon>
        <taxon>Pseudomonadati</taxon>
        <taxon>Pseudomonadota</taxon>
        <taxon>Betaproteobacteria</taxon>
        <taxon>Rhodocyclales</taxon>
        <taxon>Zoogloeaceae</taxon>
        <taxon>Thauera</taxon>
    </lineage>
</organism>
<keyword evidence="1" id="KW-0472">Membrane</keyword>
<comment type="caution">
    <text evidence="2">The sequence shown here is derived from an EMBL/GenBank/DDBJ whole genome shotgun (WGS) entry which is preliminary data.</text>
</comment>
<dbReference type="EMBL" id="AMXF01000080">
    <property type="protein sequence ID" value="ENO96823.1"/>
    <property type="molecule type" value="Genomic_DNA"/>
</dbReference>
<feature type="transmembrane region" description="Helical" evidence="1">
    <location>
        <begin position="346"/>
        <end position="371"/>
    </location>
</feature>
<evidence type="ECO:0000313" key="3">
    <source>
        <dbReference type="Proteomes" id="UP000013047"/>
    </source>
</evidence>
<name>N6ZR69_9RHOO</name>
<feature type="transmembrane region" description="Helical" evidence="1">
    <location>
        <begin position="119"/>
        <end position="136"/>
    </location>
</feature>
<feature type="transmembrane region" description="Helical" evidence="1">
    <location>
        <begin position="411"/>
        <end position="434"/>
    </location>
</feature>
<gene>
    <name evidence="2" type="ORF">C667_12054</name>
</gene>
<evidence type="ECO:0000313" key="2">
    <source>
        <dbReference type="EMBL" id="ENO96823.1"/>
    </source>
</evidence>
<feature type="transmembrane region" description="Helical" evidence="1">
    <location>
        <begin position="273"/>
        <end position="297"/>
    </location>
</feature>